<name>A0A1J5FG06_9BACT</name>
<dbReference type="NCBIfam" id="TIGR00460">
    <property type="entry name" value="fmt"/>
    <property type="match status" value="1"/>
</dbReference>
<dbReference type="InterPro" id="IPR036477">
    <property type="entry name" value="Formyl_transf_N_sf"/>
</dbReference>
<comment type="caution">
    <text evidence="8">The sequence shown here is derived from an EMBL/GenBank/DDBJ whole genome shotgun (WGS) entry which is preliminary data.</text>
</comment>
<dbReference type="Proteomes" id="UP000183922">
    <property type="component" value="Unassembled WGS sequence"/>
</dbReference>
<dbReference type="InterPro" id="IPR011034">
    <property type="entry name" value="Formyl_transferase-like_C_sf"/>
</dbReference>
<dbReference type="InterPro" id="IPR041711">
    <property type="entry name" value="Met-tRNA-FMT_N"/>
</dbReference>
<evidence type="ECO:0000256" key="5">
    <source>
        <dbReference type="HAMAP-Rule" id="MF_00182"/>
    </source>
</evidence>
<protein>
    <recommendedName>
        <fullName evidence="2 5">Methionyl-tRNA formyltransferase</fullName>
        <ecNumber evidence="2 5">2.1.2.9</ecNumber>
    </recommendedName>
</protein>
<evidence type="ECO:0000256" key="3">
    <source>
        <dbReference type="ARBA" id="ARBA00022679"/>
    </source>
</evidence>
<dbReference type="EMBL" id="MNYR01000047">
    <property type="protein sequence ID" value="OIP55351.1"/>
    <property type="molecule type" value="Genomic_DNA"/>
</dbReference>
<organism evidence="8 9">
    <name type="scientific">Candidatus Kuenenbacteria bacterium CG2_30_39_24</name>
    <dbReference type="NCBI Taxonomy" id="1805236"/>
    <lineage>
        <taxon>Bacteria</taxon>
        <taxon>Candidatus Kueneniibacteriota</taxon>
    </lineage>
</organism>
<dbReference type="STRING" id="1805236.AUK13_02920"/>
<evidence type="ECO:0000313" key="9">
    <source>
        <dbReference type="Proteomes" id="UP000183922"/>
    </source>
</evidence>
<dbReference type="InterPro" id="IPR044135">
    <property type="entry name" value="Met-tRNA-FMT_C"/>
</dbReference>
<keyword evidence="3 5" id="KW-0808">Transferase</keyword>
<dbReference type="Pfam" id="PF00551">
    <property type="entry name" value="Formyl_trans_N"/>
    <property type="match status" value="1"/>
</dbReference>
<dbReference type="Pfam" id="PF02911">
    <property type="entry name" value="Formyl_trans_C"/>
    <property type="match status" value="1"/>
</dbReference>
<evidence type="ECO:0000259" key="7">
    <source>
        <dbReference type="Pfam" id="PF02911"/>
    </source>
</evidence>
<gene>
    <name evidence="5" type="primary">fmt</name>
    <name evidence="8" type="ORF">AUK13_02920</name>
</gene>
<dbReference type="Gene3D" id="3.40.50.12230">
    <property type="match status" value="1"/>
</dbReference>
<dbReference type="InterPro" id="IPR002376">
    <property type="entry name" value="Formyl_transf_N"/>
</dbReference>
<dbReference type="PANTHER" id="PTHR11138">
    <property type="entry name" value="METHIONYL-TRNA FORMYLTRANSFERASE"/>
    <property type="match status" value="1"/>
</dbReference>
<accession>A0A1J5FG06</accession>
<sequence>MKIIFFGSGDFATAILNKLLQTADYQLAALVTQPDKPVGRKKILTPPPVKIIAQQKNIPVLQPIKLTSDFNKKILAFGPNLFIVAEYGNLLPGSILAIPQHGALNIHPSFLPKYRGPAPIQTALLNDDKQTGITLIKMDEKMDHGQIINQQESIINKQDTYSSLSKKLAEKAAELLIKTIPEYISGKLKPIPQNHSNATFTKIIKKEDGLITKNKTAEQVFNMWRAYQPWPGIYLESGIKLLDIALADLKNSSAKLFTENKNLYLSCANNSVIKINRLQPPGKNPMSAQNFINGYIK</sequence>
<dbReference type="InterPro" id="IPR005794">
    <property type="entry name" value="Fmt"/>
</dbReference>
<dbReference type="SUPFAM" id="SSF50486">
    <property type="entry name" value="FMT C-terminal domain-like"/>
    <property type="match status" value="1"/>
</dbReference>
<comment type="catalytic activity">
    <reaction evidence="5">
        <text>L-methionyl-tRNA(fMet) + (6R)-10-formyltetrahydrofolate = N-formyl-L-methionyl-tRNA(fMet) + (6S)-5,6,7,8-tetrahydrofolate + H(+)</text>
        <dbReference type="Rhea" id="RHEA:24380"/>
        <dbReference type="Rhea" id="RHEA-COMP:9952"/>
        <dbReference type="Rhea" id="RHEA-COMP:9953"/>
        <dbReference type="ChEBI" id="CHEBI:15378"/>
        <dbReference type="ChEBI" id="CHEBI:57453"/>
        <dbReference type="ChEBI" id="CHEBI:78530"/>
        <dbReference type="ChEBI" id="CHEBI:78844"/>
        <dbReference type="ChEBI" id="CHEBI:195366"/>
        <dbReference type="EC" id="2.1.2.9"/>
    </reaction>
</comment>
<dbReference type="EC" id="2.1.2.9" evidence="2 5"/>
<reference evidence="8 9" key="1">
    <citation type="journal article" date="2016" name="Environ. Microbiol.">
        <title>Genomic resolution of a cold subsurface aquifer community provides metabolic insights for novel microbes adapted to high CO concentrations.</title>
        <authorList>
            <person name="Probst A.J."/>
            <person name="Castelle C.J."/>
            <person name="Singh A."/>
            <person name="Brown C.T."/>
            <person name="Anantharaman K."/>
            <person name="Sharon I."/>
            <person name="Hug L.A."/>
            <person name="Burstein D."/>
            <person name="Emerson J.B."/>
            <person name="Thomas B.C."/>
            <person name="Banfield J.F."/>
        </authorList>
    </citation>
    <scope>NUCLEOTIDE SEQUENCE [LARGE SCALE GENOMIC DNA]</scope>
    <source>
        <strain evidence="8">CG2_30_39_24</strain>
    </source>
</reference>
<dbReference type="SUPFAM" id="SSF53328">
    <property type="entry name" value="Formyltransferase"/>
    <property type="match status" value="1"/>
</dbReference>
<feature type="domain" description="Formyl transferase N-terminal" evidence="6">
    <location>
        <begin position="1"/>
        <end position="180"/>
    </location>
</feature>
<evidence type="ECO:0000313" key="8">
    <source>
        <dbReference type="EMBL" id="OIP55351.1"/>
    </source>
</evidence>
<dbReference type="InterPro" id="IPR001555">
    <property type="entry name" value="GART_AS"/>
</dbReference>
<comment type="similarity">
    <text evidence="1 5">Belongs to the Fmt family.</text>
</comment>
<dbReference type="AlphaFoldDB" id="A0A1J5FG06"/>
<dbReference type="PROSITE" id="PS00373">
    <property type="entry name" value="GART"/>
    <property type="match status" value="1"/>
</dbReference>
<keyword evidence="4 5" id="KW-0648">Protein biosynthesis</keyword>
<proteinExistence type="inferred from homology"/>
<dbReference type="InterPro" id="IPR005793">
    <property type="entry name" value="Formyl_trans_C"/>
</dbReference>
<dbReference type="PANTHER" id="PTHR11138:SF5">
    <property type="entry name" value="METHIONYL-TRNA FORMYLTRANSFERASE, MITOCHONDRIAL"/>
    <property type="match status" value="1"/>
</dbReference>
<feature type="binding site" evidence="5">
    <location>
        <begin position="109"/>
        <end position="112"/>
    </location>
    <ligand>
        <name>(6S)-5,6,7,8-tetrahydrofolate</name>
        <dbReference type="ChEBI" id="CHEBI:57453"/>
    </ligand>
</feature>
<dbReference type="GO" id="GO:0004479">
    <property type="term" value="F:methionyl-tRNA formyltransferase activity"/>
    <property type="evidence" value="ECO:0007669"/>
    <property type="project" value="UniProtKB-UniRule"/>
</dbReference>
<dbReference type="HAMAP" id="MF_00182">
    <property type="entry name" value="Formyl_trans"/>
    <property type="match status" value="1"/>
</dbReference>
<dbReference type="CDD" id="cd08646">
    <property type="entry name" value="FMT_core_Met-tRNA-FMT_N"/>
    <property type="match status" value="1"/>
</dbReference>
<comment type="function">
    <text evidence="5">Attaches a formyl group to the free amino group of methionyl-tRNA(fMet). The formyl group appears to play a dual role in the initiator identity of N-formylmethionyl-tRNA by promoting its recognition by IF2 and preventing the misappropriation of this tRNA by the elongation apparatus.</text>
</comment>
<evidence type="ECO:0000259" key="6">
    <source>
        <dbReference type="Pfam" id="PF00551"/>
    </source>
</evidence>
<dbReference type="GO" id="GO:0005829">
    <property type="term" value="C:cytosol"/>
    <property type="evidence" value="ECO:0007669"/>
    <property type="project" value="TreeGrafter"/>
</dbReference>
<dbReference type="CDD" id="cd08704">
    <property type="entry name" value="Met_tRNA_FMT_C"/>
    <property type="match status" value="1"/>
</dbReference>
<evidence type="ECO:0000256" key="4">
    <source>
        <dbReference type="ARBA" id="ARBA00022917"/>
    </source>
</evidence>
<feature type="domain" description="Formyl transferase C-terminal" evidence="7">
    <location>
        <begin position="204"/>
        <end position="295"/>
    </location>
</feature>
<evidence type="ECO:0000256" key="2">
    <source>
        <dbReference type="ARBA" id="ARBA00012261"/>
    </source>
</evidence>
<evidence type="ECO:0000256" key="1">
    <source>
        <dbReference type="ARBA" id="ARBA00010699"/>
    </source>
</evidence>